<sequence>MFIDTLMLWPADLISNGKISDGTSHPSGPQDHAKADTYTQMKATNKPPCGNQVHQASDNRRYEGSLVAEAYGFEEHRGIEHDSVYAGDLLKKRDKYGHGELWSIPTLYDLFPWMLHRLGVVTGDYKIMEFLMYLISATHLAEHRLGRLLMPAFN</sequence>
<evidence type="ECO:0000313" key="2">
    <source>
        <dbReference type="Proteomes" id="UP000775213"/>
    </source>
</evidence>
<proteinExistence type="predicted"/>
<evidence type="ECO:0000313" key="1">
    <source>
        <dbReference type="EMBL" id="KAH0452645.1"/>
    </source>
</evidence>
<dbReference type="AlphaFoldDB" id="A0AAV7GA25"/>
<protein>
    <submittedName>
        <fullName evidence="1">Uncharacterized protein</fullName>
    </submittedName>
</protein>
<dbReference type="EMBL" id="JAGFBR010000017">
    <property type="protein sequence ID" value="KAH0452645.1"/>
    <property type="molecule type" value="Genomic_DNA"/>
</dbReference>
<comment type="caution">
    <text evidence="1">The sequence shown here is derived from an EMBL/GenBank/DDBJ whole genome shotgun (WGS) entry which is preliminary data.</text>
</comment>
<gene>
    <name evidence="1" type="ORF">IEQ34_019944</name>
</gene>
<reference evidence="1 2" key="1">
    <citation type="journal article" date="2021" name="Hortic Res">
        <title>Chromosome-scale assembly of the Dendrobium chrysotoxum genome enhances the understanding of orchid evolution.</title>
        <authorList>
            <person name="Zhang Y."/>
            <person name="Zhang G.Q."/>
            <person name="Zhang D."/>
            <person name="Liu X.D."/>
            <person name="Xu X.Y."/>
            <person name="Sun W.H."/>
            <person name="Yu X."/>
            <person name="Zhu X."/>
            <person name="Wang Z.W."/>
            <person name="Zhao X."/>
            <person name="Zhong W.Y."/>
            <person name="Chen H."/>
            <person name="Yin W.L."/>
            <person name="Huang T."/>
            <person name="Niu S.C."/>
            <person name="Liu Z.J."/>
        </authorList>
    </citation>
    <scope>NUCLEOTIDE SEQUENCE [LARGE SCALE GENOMIC DNA]</scope>
    <source>
        <strain evidence="1">Lindl</strain>
    </source>
</reference>
<keyword evidence="2" id="KW-1185">Reference proteome</keyword>
<dbReference type="Proteomes" id="UP000775213">
    <property type="component" value="Unassembled WGS sequence"/>
</dbReference>
<name>A0AAV7GA25_DENCH</name>
<accession>A0AAV7GA25</accession>
<organism evidence="1 2">
    <name type="scientific">Dendrobium chrysotoxum</name>
    <name type="common">Orchid</name>
    <dbReference type="NCBI Taxonomy" id="161865"/>
    <lineage>
        <taxon>Eukaryota</taxon>
        <taxon>Viridiplantae</taxon>
        <taxon>Streptophyta</taxon>
        <taxon>Embryophyta</taxon>
        <taxon>Tracheophyta</taxon>
        <taxon>Spermatophyta</taxon>
        <taxon>Magnoliopsida</taxon>
        <taxon>Liliopsida</taxon>
        <taxon>Asparagales</taxon>
        <taxon>Orchidaceae</taxon>
        <taxon>Epidendroideae</taxon>
        <taxon>Malaxideae</taxon>
        <taxon>Dendrobiinae</taxon>
        <taxon>Dendrobium</taxon>
    </lineage>
</organism>